<feature type="compositionally biased region" description="Basic and acidic residues" evidence="2">
    <location>
        <begin position="1959"/>
        <end position="1989"/>
    </location>
</feature>
<name>A0A6S7IG77_PARCT</name>
<feature type="compositionally biased region" description="Basic and acidic residues" evidence="2">
    <location>
        <begin position="1844"/>
        <end position="1864"/>
    </location>
</feature>
<feature type="compositionally biased region" description="Basic and acidic residues" evidence="2">
    <location>
        <begin position="508"/>
        <end position="522"/>
    </location>
</feature>
<feature type="transmembrane region" description="Helical" evidence="3">
    <location>
        <begin position="206"/>
        <end position="232"/>
    </location>
</feature>
<feature type="compositionally biased region" description="Basic and acidic residues" evidence="2">
    <location>
        <begin position="1346"/>
        <end position="1377"/>
    </location>
</feature>
<feature type="compositionally biased region" description="Basic and acidic residues" evidence="2">
    <location>
        <begin position="460"/>
        <end position="471"/>
    </location>
</feature>
<feature type="region of interest" description="Disordered" evidence="2">
    <location>
        <begin position="1895"/>
        <end position="2104"/>
    </location>
</feature>
<proteinExistence type="predicted"/>
<organism evidence="4 5">
    <name type="scientific">Paramuricea clavata</name>
    <name type="common">Red gorgonian</name>
    <name type="synonym">Violescent sea-whip</name>
    <dbReference type="NCBI Taxonomy" id="317549"/>
    <lineage>
        <taxon>Eukaryota</taxon>
        <taxon>Metazoa</taxon>
        <taxon>Cnidaria</taxon>
        <taxon>Anthozoa</taxon>
        <taxon>Octocorallia</taxon>
        <taxon>Malacalcyonacea</taxon>
        <taxon>Plexauridae</taxon>
        <taxon>Paramuricea</taxon>
    </lineage>
</organism>
<feature type="compositionally biased region" description="Acidic residues" evidence="2">
    <location>
        <begin position="172"/>
        <end position="189"/>
    </location>
</feature>
<gene>
    <name evidence="4" type="ORF">PACLA_8A032021</name>
</gene>
<feature type="coiled-coil region" evidence="1">
    <location>
        <begin position="1486"/>
        <end position="1525"/>
    </location>
</feature>
<feature type="compositionally biased region" description="Acidic residues" evidence="2">
    <location>
        <begin position="819"/>
        <end position="832"/>
    </location>
</feature>
<feature type="compositionally biased region" description="Low complexity" evidence="2">
    <location>
        <begin position="1151"/>
        <end position="1162"/>
    </location>
</feature>
<reference evidence="4" key="1">
    <citation type="submission" date="2020-04" db="EMBL/GenBank/DDBJ databases">
        <authorList>
            <person name="Alioto T."/>
            <person name="Alioto T."/>
            <person name="Gomez Garrido J."/>
        </authorList>
    </citation>
    <scope>NUCLEOTIDE SEQUENCE</scope>
    <source>
        <strain evidence="4">A484AB</strain>
    </source>
</reference>
<feature type="compositionally biased region" description="Basic residues" evidence="2">
    <location>
        <begin position="2025"/>
        <end position="2037"/>
    </location>
</feature>
<feature type="compositionally biased region" description="Basic residues" evidence="2">
    <location>
        <begin position="39"/>
        <end position="48"/>
    </location>
</feature>
<feature type="compositionally biased region" description="Basic and acidic residues" evidence="2">
    <location>
        <begin position="835"/>
        <end position="844"/>
    </location>
</feature>
<evidence type="ECO:0000256" key="3">
    <source>
        <dbReference type="SAM" id="Phobius"/>
    </source>
</evidence>
<feature type="region of interest" description="Disordered" evidence="2">
    <location>
        <begin position="163"/>
        <end position="191"/>
    </location>
</feature>
<keyword evidence="1" id="KW-0175">Coiled coil</keyword>
<feature type="compositionally biased region" description="Polar residues" evidence="2">
    <location>
        <begin position="472"/>
        <end position="497"/>
    </location>
</feature>
<feature type="region of interest" description="Disordered" evidence="2">
    <location>
        <begin position="1829"/>
        <end position="1869"/>
    </location>
</feature>
<feature type="compositionally biased region" description="Polar residues" evidence="2">
    <location>
        <begin position="584"/>
        <end position="611"/>
    </location>
</feature>
<keyword evidence="3" id="KW-0472">Membrane</keyword>
<keyword evidence="5" id="KW-1185">Reference proteome</keyword>
<sequence length="2104" mass="240940">MSSSKSHGKNLAEDDWAFVDVQGAVVPEEKIKPSERKNNTKRKKKGRPRKQEVEPDFEVIQHGGLTMSTIIATTEVLPLQKETPDDEEDWGIVKAPEPGPDPARSATQTVDTSVEPKPESSDDVEFIQIPDREEPKVELLSNTSSTCSFDVIDENKRRAILDGEKDSVASLEDGDSDDGDQEGGDDDHDSGDIHVTEFHFDLPTMVALFCLTAVLGFVIGHGVGIATSLLVVKTPSLKVPSEMTPNVPSKTPSKENSEQDENSQLERKIQKWKSLYRNEKPEENAGGKNSGNLPGLKEAHKQLSLENYKLKKAYSDIQKQLDLMKVMSWYRRAQVDKLRQSDQLNMSHVVGMLKKELQYLEAVYFREKRLADMWRNEEKEKEESSPNTWKYFKDRWNKKYKGDESAEEGVCVDRQDCEDETRRAEDMSGPNSKETVDHSGTLAGGNEALENRQTGFKNVGLEERKQGKESKVSTNTESSDYAESQDNVNTMRSSNPLQGRENVANEKTGTKGDFETVDDTKLDEIRRQHKEMADEMEHRNVRNEKDSLFWRHLRLAKTVEDYDLKHYSDNEDQIRLSTEEIASGDNTANDQNELSAEGSSNGSGDGQPNDQNNKESDTIPNESTHTGFLAQVEPDWFSYEVLEQDEDVIIAYENKDSVPHALYGFLHGEFREIESGPGDIFVMSVKTECFKVNSSFIVSLSNNFPKPIQFFALLPNGKIKHQKIAEQVKMVIAQLSPNDGEESRPQPLIYEATVMENGKLEVSEQNDGESGEQNGENQDEGSKTEVESGDGEVEVSKQNHDESVENAEYRDEASKTFGEDEVSENNDGEFGDESGQYREEDSKNYDQSSNENKVENNEHQDSEETQGDLEETPQPNQEVPLSDLQPGESYVFDQYTGRIYRHTVSAHQHPISDYETLLAEIHRKVEKVYCRFPRNMIIEKFIVKDEVVKTKDDGSISIGEDDEGPVEDTLGNLEPVEYEEDVSNIVQELLKNSWRDGHRTPILMTYDSATGTITSIYVTLSKVQPDDVISHDVLKNGKIETFGENIKITSYLLHGNELLQIVREDEVKHGFTKIAEEKTGGEVDGSSETGDENSRNHENADENSSNSENEDENSSNSENEDENSSNFENEDMLETNVDDNSHEHSSQATTSLENSQQESQNEECLLRLGESDTTEYWAHTAQRRAAFIRETVERLMPSPKYKEEDFAILSISTNDIDESVSYTYCEDGSVQKTWRRIENVPRNRASEESGKSTESDVGGNKSVVDDSEGLQEDWTDDDDYEYDDEEYRDDIDDDHDYDREHDIHDDIDDDIGDNVNEDDRDTDDEDHEEYDDTDIENQNENDYDASDSHYDALDHEDISDDIRDNNNIDAVDDKSNPEPESATNEESKNSNAHENSNDPESIYDNQKVKELDKENYDMFISREWQNLKLRQQQFEHSKKQNMRLQQQMLEEWNKMKQQYREFQKNFQKNQKSELDDSEIEGIWTDLKHQQKQFDSMKKQIEEELKKSLQKEWEKLKNKQAEIEMREKQLYEDEESNVHYQEIVGYQRVTVDKRGDINEQQRTEWESNNDDTLISELQPEATLEKQNEYHSEIEATYQVSYDESEIGDEMELIHEDLTPEIQDSTDEIVQAPWQVVEGHYVDRIQSGAWETSDSDVAYTQNMHMEENLPHELPYIPETDEHPDYHVDTTLSEAWELSQTSNTGEEQYMIDENLPREIPHVPSTESSEIPGMTDSIFRIHEMQEMYQKETFPEEIPHIPSPESGAAPLAYDGMFQIHASQQEENFPGEVSHSHLTDSSEMSGVSEGIFNIVATQNMQQEDVFPEVVPYTSPTETTTQKDNVIPNEDNEHTVDTSDSGLHFETEDTHSSSQWELQIQKLREELDRLYEAKKSERNGLQVIKHETESPVTPIEDLNTKSENVAQPKCPPKCPNTASYSECSPKCPKRDSTKDVISVKPQSFGKRSDEKTKQSSFAKKSDPEPSEIEKNEKEGKSPAFMDYIEGHSYLRQLEPQEYDRKMPGLNNGPLAPRKRATKIKKTKIKSIDENDDKNESIEKTRKRRKQEKYLEKNAQEAGLNKPFKKGKKQKIKHHYPKKSARKDQKLIRKQQ</sequence>
<keyword evidence="3" id="KW-1133">Transmembrane helix</keyword>
<evidence type="ECO:0000256" key="2">
    <source>
        <dbReference type="SAM" id="MobiDB-lite"/>
    </source>
</evidence>
<feature type="region of interest" description="Disordered" evidence="2">
    <location>
        <begin position="1073"/>
        <end position="1162"/>
    </location>
</feature>
<feature type="compositionally biased region" description="Acidic residues" evidence="2">
    <location>
        <begin position="1108"/>
        <end position="1137"/>
    </location>
</feature>
<feature type="region of interest" description="Disordered" evidence="2">
    <location>
        <begin position="582"/>
        <end position="622"/>
    </location>
</feature>
<feature type="region of interest" description="Disordered" evidence="2">
    <location>
        <begin position="79"/>
        <end position="125"/>
    </location>
</feature>
<feature type="region of interest" description="Disordered" evidence="2">
    <location>
        <begin position="239"/>
        <end position="267"/>
    </location>
</feature>
<evidence type="ECO:0000313" key="4">
    <source>
        <dbReference type="EMBL" id="CAB4017894.1"/>
    </source>
</evidence>
<dbReference type="EMBL" id="CACRXK020009758">
    <property type="protein sequence ID" value="CAB4017894.1"/>
    <property type="molecule type" value="Genomic_DNA"/>
</dbReference>
<feature type="compositionally biased region" description="Basic and acidic residues" evidence="2">
    <location>
        <begin position="852"/>
        <end position="862"/>
    </location>
</feature>
<feature type="compositionally biased region" description="Acidic residues" evidence="2">
    <location>
        <begin position="1305"/>
        <end position="1345"/>
    </location>
</feature>
<evidence type="ECO:0000256" key="1">
    <source>
        <dbReference type="SAM" id="Coils"/>
    </source>
</evidence>
<protein>
    <submittedName>
        <fullName evidence="4">Uncharacterized protein</fullName>
    </submittedName>
</protein>
<accession>A0A6S7IG77</accession>
<feature type="compositionally biased region" description="Basic and acidic residues" evidence="2">
    <location>
        <begin position="794"/>
        <end position="818"/>
    </location>
</feature>
<feature type="compositionally biased region" description="Basic and acidic residues" evidence="2">
    <location>
        <begin position="1237"/>
        <end position="1254"/>
    </location>
</feature>
<feature type="compositionally biased region" description="Polar residues" evidence="2">
    <location>
        <begin position="1381"/>
        <end position="1394"/>
    </location>
</feature>
<comment type="caution">
    <text evidence="4">The sequence shown here is derived from an EMBL/GenBank/DDBJ whole genome shotgun (WGS) entry which is preliminary data.</text>
</comment>
<feature type="compositionally biased region" description="Basic and acidic residues" evidence="2">
    <location>
        <begin position="2038"/>
        <end position="2052"/>
    </location>
</feature>
<feature type="region of interest" description="Disordered" evidence="2">
    <location>
        <begin position="762"/>
        <end position="887"/>
    </location>
</feature>
<evidence type="ECO:0000313" key="5">
    <source>
        <dbReference type="Proteomes" id="UP001152795"/>
    </source>
</evidence>
<feature type="region of interest" description="Disordered" evidence="2">
    <location>
        <begin position="418"/>
        <end position="522"/>
    </location>
</feature>
<dbReference type="OrthoDB" id="10541070at2759"/>
<feature type="region of interest" description="Disordered" evidence="2">
    <location>
        <begin position="1237"/>
        <end position="1408"/>
    </location>
</feature>
<keyword evidence="3" id="KW-0812">Transmembrane</keyword>
<feature type="compositionally biased region" description="Acidic residues" evidence="2">
    <location>
        <begin position="1265"/>
        <end position="1295"/>
    </location>
</feature>
<feature type="region of interest" description="Disordered" evidence="2">
    <location>
        <begin position="25"/>
        <end position="57"/>
    </location>
</feature>
<feature type="compositionally biased region" description="Basic and acidic residues" evidence="2">
    <location>
        <begin position="2094"/>
        <end position="2104"/>
    </location>
</feature>
<feature type="compositionally biased region" description="Basic residues" evidence="2">
    <location>
        <begin position="2075"/>
        <end position="2093"/>
    </location>
</feature>
<dbReference type="Proteomes" id="UP001152795">
    <property type="component" value="Unassembled WGS sequence"/>
</dbReference>
<feature type="compositionally biased region" description="Basic and acidic residues" evidence="2">
    <location>
        <begin position="27"/>
        <end position="38"/>
    </location>
</feature>